<dbReference type="Proteomes" id="UP000077248">
    <property type="component" value="Unassembled WGS sequence"/>
</dbReference>
<keyword evidence="2 4" id="KW-0863">Zinc-finger</keyword>
<evidence type="ECO:0000256" key="2">
    <source>
        <dbReference type="ARBA" id="ARBA00022771"/>
    </source>
</evidence>
<reference evidence="10" key="2">
    <citation type="journal article" date="2019" name="bioRxiv">
        <title>Genomics, evolutionary history and diagnostics of the Alternaria alternata species group including apple and Asian pear pathotypes.</title>
        <authorList>
            <person name="Armitage A.D."/>
            <person name="Cockerton H.M."/>
            <person name="Sreenivasaprasad S."/>
            <person name="Woodhall J.W."/>
            <person name="Lane C.R."/>
            <person name="Harrison R.J."/>
            <person name="Clarkson J.P."/>
        </authorList>
    </citation>
    <scope>NUCLEOTIDE SEQUENCE [LARGE SCALE GENOMIC DNA]</scope>
    <source>
        <strain evidence="10">FERA 1177</strain>
    </source>
</reference>
<dbReference type="GO" id="GO:0036503">
    <property type="term" value="P:ERAD pathway"/>
    <property type="evidence" value="ECO:0007669"/>
    <property type="project" value="TreeGrafter"/>
</dbReference>
<dbReference type="GO" id="GO:0005789">
    <property type="term" value="C:endoplasmic reticulum membrane"/>
    <property type="evidence" value="ECO:0007669"/>
    <property type="project" value="UniProtKB-SubCell"/>
</dbReference>
<name>A0A177D8V5_ALTAL</name>
<accession>A0A177D8V5</accession>
<evidence type="ECO:0000313" key="8">
    <source>
        <dbReference type="EMBL" id="RYN74931.1"/>
    </source>
</evidence>
<keyword evidence="3" id="KW-0862">Zinc</keyword>
<sequence>MTVFANKQDFNNLGLEQFRQSHTHASQDCSICLQPLAVHPTKDGIPDPKCHAAIRVAACGHIVGKDCLDAWLDVGHTCPTCKRLLFEATGDPITQRDINRILRTLGPSFGEDAIMVVVARLMARQEQERARMRQAHEIEMEKIKAEETQENYDKFSLSDEDFLDSGDEIDFDEADDDKEIELGEDEDGDFEEEEQDEDQN</sequence>
<feature type="compositionally biased region" description="Basic and acidic residues" evidence="5">
    <location>
        <begin position="141"/>
        <end position="157"/>
    </location>
</feature>
<dbReference type="KEGG" id="aalt:CC77DRAFT_1043832"/>
<organism evidence="7 9">
    <name type="scientific">Alternaria alternata</name>
    <name type="common">Alternaria rot fungus</name>
    <name type="synonym">Torula alternata</name>
    <dbReference type="NCBI Taxonomy" id="5599"/>
    <lineage>
        <taxon>Eukaryota</taxon>
        <taxon>Fungi</taxon>
        <taxon>Dikarya</taxon>
        <taxon>Ascomycota</taxon>
        <taxon>Pezizomycotina</taxon>
        <taxon>Dothideomycetes</taxon>
        <taxon>Pleosporomycetidae</taxon>
        <taxon>Pleosporales</taxon>
        <taxon>Pleosporineae</taxon>
        <taxon>Pleosporaceae</taxon>
        <taxon>Alternaria</taxon>
        <taxon>Alternaria sect. Alternaria</taxon>
        <taxon>Alternaria alternata complex</taxon>
    </lineage>
</organism>
<dbReference type="Gene3D" id="3.30.40.10">
    <property type="entry name" value="Zinc/RING finger domain, C3HC4 (zinc finger)"/>
    <property type="match status" value="1"/>
</dbReference>
<gene>
    <name evidence="8" type="ORF">AA0117_g6795</name>
    <name evidence="7" type="ORF">CC77DRAFT_1043832</name>
</gene>
<dbReference type="GeneID" id="29112927"/>
<feature type="domain" description="RING-type" evidence="6">
    <location>
        <begin position="29"/>
        <end position="82"/>
    </location>
</feature>
<dbReference type="PANTHER" id="PTHR22763:SF184">
    <property type="entry name" value="E3 UBIQUITIN-PROTEIN LIGASE SYNOVIOLIN"/>
    <property type="match status" value="1"/>
</dbReference>
<dbReference type="AlphaFoldDB" id="A0A177D8V5"/>
<evidence type="ECO:0000256" key="3">
    <source>
        <dbReference type="ARBA" id="ARBA00022833"/>
    </source>
</evidence>
<evidence type="ECO:0000313" key="10">
    <source>
        <dbReference type="Proteomes" id="UP000291422"/>
    </source>
</evidence>
<evidence type="ECO:0000313" key="7">
    <source>
        <dbReference type="EMBL" id="OAG15677.1"/>
    </source>
</evidence>
<reference evidence="7 9" key="1">
    <citation type="submission" date="2016-05" db="EMBL/GenBank/DDBJ databases">
        <title>Comparative analysis of secretome profiles of manganese(II)-oxidizing ascomycete fungi.</title>
        <authorList>
            <consortium name="DOE Joint Genome Institute"/>
            <person name="Zeiner C.A."/>
            <person name="Purvine S.O."/>
            <person name="Zink E.M."/>
            <person name="Wu S."/>
            <person name="Pasa-Tolic L."/>
            <person name="Chaput D.L."/>
            <person name="Haridas S."/>
            <person name="Grigoriev I.V."/>
            <person name="Santelli C.M."/>
            <person name="Hansel C.M."/>
        </authorList>
    </citation>
    <scope>NUCLEOTIDE SEQUENCE [LARGE SCALE GENOMIC DNA]</scope>
    <source>
        <strain evidence="7 9">SRC1lrK2f</strain>
    </source>
</reference>
<dbReference type="InterPro" id="IPR013083">
    <property type="entry name" value="Znf_RING/FYVE/PHD"/>
</dbReference>
<dbReference type="GO" id="GO:0043161">
    <property type="term" value="P:proteasome-mediated ubiquitin-dependent protein catabolic process"/>
    <property type="evidence" value="ECO:0007669"/>
    <property type="project" value="TreeGrafter"/>
</dbReference>
<dbReference type="GO" id="GO:0008270">
    <property type="term" value="F:zinc ion binding"/>
    <property type="evidence" value="ECO:0007669"/>
    <property type="project" value="UniProtKB-KW"/>
</dbReference>
<dbReference type="GO" id="GO:0061630">
    <property type="term" value="F:ubiquitin protein ligase activity"/>
    <property type="evidence" value="ECO:0007669"/>
    <property type="project" value="UniProtKB-EC"/>
</dbReference>
<dbReference type="SUPFAM" id="SSF57850">
    <property type="entry name" value="RING/U-box"/>
    <property type="match status" value="1"/>
</dbReference>
<feature type="compositionally biased region" description="Acidic residues" evidence="5">
    <location>
        <begin position="158"/>
        <end position="200"/>
    </location>
</feature>
<dbReference type="EMBL" id="KV441492">
    <property type="protein sequence ID" value="OAG15677.1"/>
    <property type="molecule type" value="Genomic_DNA"/>
</dbReference>
<dbReference type="RefSeq" id="XP_018381098.1">
    <property type="nucleotide sequence ID" value="XM_018527333.1"/>
</dbReference>
<feature type="region of interest" description="Disordered" evidence="5">
    <location>
        <begin position="141"/>
        <end position="200"/>
    </location>
</feature>
<dbReference type="PANTHER" id="PTHR22763">
    <property type="entry name" value="RING ZINC FINGER PROTEIN"/>
    <property type="match status" value="1"/>
</dbReference>
<proteinExistence type="predicted"/>
<evidence type="ECO:0000256" key="4">
    <source>
        <dbReference type="PROSITE-ProRule" id="PRU00175"/>
    </source>
</evidence>
<dbReference type="VEuPathDB" id="FungiDB:CC77DRAFT_1043832"/>
<dbReference type="InterPro" id="IPR001841">
    <property type="entry name" value="Znf_RING"/>
</dbReference>
<evidence type="ECO:0000256" key="1">
    <source>
        <dbReference type="ARBA" id="ARBA00022723"/>
    </source>
</evidence>
<reference evidence="8" key="3">
    <citation type="journal article" date="2019" name="J. ISSAAS">
        <title>Genomics, evolutionary history and diagnostics of the Alternaria alternata species group including apple and Asian pear pathotypes.</title>
        <authorList>
            <person name="Armitage A.D."/>
            <person name="Cockerton H.M."/>
            <person name="Sreenivasaprasad S."/>
            <person name="Woodhall J."/>
            <person name="Lane C."/>
            <person name="Harrison R.J."/>
            <person name="Clarkson J.P."/>
        </authorList>
    </citation>
    <scope>NUCLEOTIDE SEQUENCE</scope>
    <source>
        <strain evidence="8">FERA 1177</strain>
    </source>
</reference>
<dbReference type="InterPro" id="IPR050731">
    <property type="entry name" value="HRD1_E3_ubiq-ligases"/>
</dbReference>
<dbReference type="EMBL" id="PDXD01000016">
    <property type="protein sequence ID" value="RYN74931.1"/>
    <property type="molecule type" value="Genomic_DNA"/>
</dbReference>
<evidence type="ECO:0000256" key="5">
    <source>
        <dbReference type="SAM" id="MobiDB-lite"/>
    </source>
</evidence>
<keyword evidence="1" id="KW-0479">Metal-binding</keyword>
<protein>
    <recommendedName>
        <fullName evidence="6">RING-type domain-containing protein</fullName>
    </recommendedName>
</protein>
<dbReference type="Pfam" id="PF13639">
    <property type="entry name" value="zf-RING_2"/>
    <property type="match status" value="1"/>
</dbReference>
<dbReference type="STRING" id="5599.A0A177D8V5"/>
<dbReference type="PROSITE" id="PS50089">
    <property type="entry name" value="ZF_RING_2"/>
    <property type="match status" value="1"/>
</dbReference>
<evidence type="ECO:0000313" key="9">
    <source>
        <dbReference type="Proteomes" id="UP000077248"/>
    </source>
</evidence>
<evidence type="ECO:0000259" key="6">
    <source>
        <dbReference type="PROSITE" id="PS50089"/>
    </source>
</evidence>
<dbReference type="Proteomes" id="UP000291422">
    <property type="component" value="Unassembled WGS sequence"/>
</dbReference>
<keyword evidence="9" id="KW-1185">Reference proteome</keyword>